<keyword evidence="1" id="KW-1133">Transmembrane helix</keyword>
<dbReference type="Proteomes" id="UP001610563">
    <property type="component" value="Unassembled WGS sequence"/>
</dbReference>
<protein>
    <submittedName>
        <fullName evidence="2">Uncharacterized protein</fullName>
    </submittedName>
</protein>
<dbReference type="EMBL" id="JBFTWV010000041">
    <property type="protein sequence ID" value="KAL2794775.1"/>
    <property type="molecule type" value="Genomic_DNA"/>
</dbReference>
<evidence type="ECO:0000313" key="3">
    <source>
        <dbReference type="Proteomes" id="UP001610563"/>
    </source>
</evidence>
<proteinExistence type="predicted"/>
<organism evidence="2 3">
    <name type="scientific">Aspergillus keveii</name>
    <dbReference type="NCBI Taxonomy" id="714993"/>
    <lineage>
        <taxon>Eukaryota</taxon>
        <taxon>Fungi</taxon>
        <taxon>Dikarya</taxon>
        <taxon>Ascomycota</taxon>
        <taxon>Pezizomycotina</taxon>
        <taxon>Eurotiomycetes</taxon>
        <taxon>Eurotiomycetidae</taxon>
        <taxon>Eurotiales</taxon>
        <taxon>Aspergillaceae</taxon>
        <taxon>Aspergillus</taxon>
        <taxon>Aspergillus subgen. Nidulantes</taxon>
    </lineage>
</organism>
<feature type="transmembrane region" description="Helical" evidence="1">
    <location>
        <begin position="52"/>
        <end position="75"/>
    </location>
</feature>
<comment type="caution">
    <text evidence="2">The sequence shown here is derived from an EMBL/GenBank/DDBJ whole genome shotgun (WGS) entry which is preliminary data.</text>
</comment>
<sequence length="155" mass="17188">MVRRIMICSQCNFQERQNRDFVCCQTVGTLEARTGGSGLDLNWTFSRQPVPWALRLVVEELLLFQLLILVLQAVIHSHLTTSPAALDKTGCSLLPATTIRVSPPFWVFAAPVTLLFTIIFLAAIGEPSCRDILSLFSSTNRIRNSQDSTARAPVV</sequence>
<evidence type="ECO:0000256" key="1">
    <source>
        <dbReference type="SAM" id="Phobius"/>
    </source>
</evidence>
<feature type="transmembrane region" description="Helical" evidence="1">
    <location>
        <begin position="105"/>
        <end position="124"/>
    </location>
</feature>
<keyword evidence="3" id="KW-1185">Reference proteome</keyword>
<accession>A0ABR4G826</accession>
<keyword evidence="1" id="KW-0812">Transmembrane</keyword>
<evidence type="ECO:0000313" key="2">
    <source>
        <dbReference type="EMBL" id="KAL2794775.1"/>
    </source>
</evidence>
<reference evidence="2 3" key="1">
    <citation type="submission" date="2024-07" db="EMBL/GenBank/DDBJ databases">
        <title>Section-level genome sequencing and comparative genomics of Aspergillus sections Usti and Cavernicolus.</title>
        <authorList>
            <consortium name="Lawrence Berkeley National Laboratory"/>
            <person name="Nybo J.L."/>
            <person name="Vesth T.C."/>
            <person name="Theobald S."/>
            <person name="Frisvad J.C."/>
            <person name="Larsen T.O."/>
            <person name="Kjaerboelling I."/>
            <person name="Rothschild-Mancinelli K."/>
            <person name="Lyhne E.K."/>
            <person name="Kogle M.E."/>
            <person name="Barry K."/>
            <person name="Clum A."/>
            <person name="Na H."/>
            <person name="Ledsgaard L."/>
            <person name="Lin J."/>
            <person name="Lipzen A."/>
            <person name="Kuo A."/>
            <person name="Riley R."/>
            <person name="Mondo S."/>
            <person name="Labutti K."/>
            <person name="Haridas S."/>
            <person name="Pangalinan J."/>
            <person name="Salamov A.A."/>
            <person name="Simmons B.A."/>
            <person name="Magnuson J.K."/>
            <person name="Chen J."/>
            <person name="Drula E."/>
            <person name="Henrissat B."/>
            <person name="Wiebenga A."/>
            <person name="Lubbers R.J."/>
            <person name="Gomes A.C."/>
            <person name="Makela M.R."/>
            <person name="Stajich J."/>
            <person name="Grigoriev I.V."/>
            <person name="Mortensen U.H."/>
            <person name="De Vries R.P."/>
            <person name="Baker S.E."/>
            <person name="Andersen M.R."/>
        </authorList>
    </citation>
    <scope>NUCLEOTIDE SEQUENCE [LARGE SCALE GENOMIC DNA]</scope>
    <source>
        <strain evidence="2 3">CBS 209.92</strain>
    </source>
</reference>
<name>A0ABR4G826_9EURO</name>
<gene>
    <name evidence="2" type="ORF">BJX66DRAFT_189547</name>
</gene>
<keyword evidence="1" id="KW-0472">Membrane</keyword>